<keyword evidence="1" id="KW-0472">Membrane</keyword>
<feature type="transmembrane region" description="Helical" evidence="1">
    <location>
        <begin position="21"/>
        <end position="42"/>
    </location>
</feature>
<organism evidence="2 3">
    <name type="scientific">Aureimonas jatrophae</name>
    <dbReference type="NCBI Taxonomy" id="1166073"/>
    <lineage>
        <taxon>Bacteria</taxon>
        <taxon>Pseudomonadati</taxon>
        <taxon>Pseudomonadota</taxon>
        <taxon>Alphaproteobacteria</taxon>
        <taxon>Hyphomicrobiales</taxon>
        <taxon>Aurantimonadaceae</taxon>
        <taxon>Aureimonas</taxon>
    </lineage>
</organism>
<dbReference type="STRING" id="1166073.SAMN05192530_102505"/>
<proteinExistence type="predicted"/>
<reference evidence="2 3" key="1">
    <citation type="submission" date="2016-10" db="EMBL/GenBank/DDBJ databases">
        <authorList>
            <person name="de Groot N.N."/>
        </authorList>
    </citation>
    <scope>NUCLEOTIDE SEQUENCE [LARGE SCALE GENOMIC DNA]</scope>
    <source>
        <strain evidence="3">L7-484,KACC 16230,DSM 25025</strain>
    </source>
</reference>
<keyword evidence="2" id="KW-0808">Transferase</keyword>
<dbReference type="GO" id="GO:0016740">
    <property type="term" value="F:transferase activity"/>
    <property type="evidence" value="ECO:0007669"/>
    <property type="project" value="UniProtKB-KW"/>
</dbReference>
<evidence type="ECO:0000256" key="1">
    <source>
        <dbReference type="SAM" id="Phobius"/>
    </source>
</evidence>
<feature type="transmembrane region" description="Helical" evidence="1">
    <location>
        <begin position="48"/>
        <end position="68"/>
    </location>
</feature>
<dbReference type="Proteomes" id="UP000198793">
    <property type="component" value="Unassembled WGS sequence"/>
</dbReference>
<gene>
    <name evidence="2" type="ORF">SAMN05192530_102505</name>
</gene>
<keyword evidence="1" id="KW-1133">Transmembrane helix</keyword>
<evidence type="ECO:0000313" key="3">
    <source>
        <dbReference type="Proteomes" id="UP000198793"/>
    </source>
</evidence>
<dbReference type="EMBL" id="FNIT01000002">
    <property type="protein sequence ID" value="SDN93678.1"/>
    <property type="molecule type" value="Genomic_DNA"/>
</dbReference>
<protein>
    <submittedName>
        <fullName evidence="2">Phosphoglycerol transferase MdoB</fullName>
    </submittedName>
</protein>
<dbReference type="RefSeq" id="WP_090670916.1">
    <property type="nucleotide sequence ID" value="NZ_FNIT01000002.1"/>
</dbReference>
<name>A0A1H0FFW6_9HYPH</name>
<evidence type="ECO:0000313" key="2">
    <source>
        <dbReference type="EMBL" id="SDN93678.1"/>
    </source>
</evidence>
<keyword evidence="3" id="KW-1185">Reference proteome</keyword>
<dbReference type="AlphaFoldDB" id="A0A1H0FFW6"/>
<feature type="transmembrane region" description="Helical" evidence="1">
    <location>
        <begin position="164"/>
        <end position="184"/>
    </location>
</feature>
<keyword evidence="1" id="KW-0812">Transmembrane</keyword>
<accession>A0A1H0FFW6</accession>
<feature type="transmembrane region" description="Helical" evidence="1">
    <location>
        <begin position="73"/>
        <end position="93"/>
    </location>
</feature>
<dbReference type="InterPro" id="IPR017850">
    <property type="entry name" value="Alkaline_phosphatase_core_sf"/>
</dbReference>
<dbReference type="OrthoDB" id="1376015at2"/>
<dbReference type="Gene3D" id="3.40.720.10">
    <property type="entry name" value="Alkaline Phosphatase, subunit A"/>
    <property type="match status" value="1"/>
</dbReference>
<feature type="transmembrane region" description="Helical" evidence="1">
    <location>
        <begin position="129"/>
        <end position="152"/>
    </location>
</feature>
<sequence length="553" mass="58784">MKREARAETAMPFASGVEHRTSAGALVRALIGLAILLAALALPERPGIVEWGRVPVEWFWAAGLLALLRGRAFALFAALLLALAAAVAVLKLADWGTLLAFSRPFDPVTDGLIVAAGWQLLSGTLGPTAAALAVGGALLAFLLALAFAAWGLTGLRRLGRRTRASLGFGGIGLGVAASALLLAAPAGATRWPFSAALEPYLAAKTSDVRRSLAAQAAFADELGDDPLQDRPPAGLLSALSGHDVLVLFVESYGRSVVEAPDYAGPTLRRLQTVEAELTEAGIGARSGWMSSPVSGGQSWLAHGTLLSGLWVDNQARYAGLIGSRRDSLNQLFRSAGWRTVAAMPAITMPWPEARWFGYDEVLAARELDYRGPPFNWVTMPDQFTLRRIGDVMAASREPVMIEAALISSHAPWTPVPRMVPWEAVGDGRIFDAQARSGETPDVLWRDPAKVRRNYALTIDYALEAVGSFMARFGRGAVAVVLGDHQPAEIVTGPGASRDVPFHILSADPAVLRRVDGWGLSAGMVPEAGGPSFPMSEFRERFVRAMSQRADGAS</sequence>